<evidence type="ECO:0000256" key="1">
    <source>
        <dbReference type="SAM" id="Phobius"/>
    </source>
</evidence>
<name>A0A8H4KLR9_9HYPO</name>
<feature type="transmembrane region" description="Helical" evidence="1">
    <location>
        <begin position="244"/>
        <end position="266"/>
    </location>
</feature>
<dbReference type="PANTHER" id="PTHR34414:SF1">
    <property type="entry name" value="SUBTILISIN-LIKE SERINE PROTEASE"/>
    <property type="match status" value="1"/>
</dbReference>
<comment type="caution">
    <text evidence="2">The sequence shown here is derived from an EMBL/GenBank/DDBJ whole genome shotgun (WGS) entry which is preliminary data.</text>
</comment>
<keyword evidence="3" id="KW-1185">Reference proteome</keyword>
<evidence type="ECO:0000313" key="3">
    <source>
        <dbReference type="Proteomes" id="UP000605986"/>
    </source>
</evidence>
<dbReference type="PANTHER" id="PTHR34414">
    <property type="entry name" value="HET DOMAIN-CONTAINING PROTEIN-RELATED"/>
    <property type="match status" value="1"/>
</dbReference>
<dbReference type="OrthoDB" id="5086500at2759"/>
<organism evidence="2 3">
    <name type="scientific">Fusarium austroafricanum</name>
    <dbReference type="NCBI Taxonomy" id="2364996"/>
    <lineage>
        <taxon>Eukaryota</taxon>
        <taxon>Fungi</taxon>
        <taxon>Dikarya</taxon>
        <taxon>Ascomycota</taxon>
        <taxon>Pezizomycotina</taxon>
        <taxon>Sordariomycetes</taxon>
        <taxon>Hypocreomycetidae</taxon>
        <taxon>Hypocreales</taxon>
        <taxon>Nectriaceae</taxon>
        <taxon>Fusarium</taxon>
        <taxon>Fusarium concolor species complex</taxon>
    </lineage>
</organism>
<dbReference type="EMBL" id="JAADJG010000214">
    <property type="protein sequence ID" value="KAF4451543.1"/>
    <property type="molecule type" value="Genomic_DNA"/>
</dbReference>
<proteinExistence type="predicted"/>
<dbReference type="Pfam" id="PF20246">
    <property type="entry name" value="DUF6601"/>
    <property type="match status" value="1"/>
</dbReference>
<evidence type="ECO:0000313" key="2">
    <source>
        <dbReference type="EMBL" id="KAF4451543.1"/>
    </source>
</evidence>
<keyword evidence="1" id="KW-0472">Membrane</keyword>
<feature type="transmembrane region" description="Helical" evidence="1">
    <location>
        <begin position="286"/>
        <end position="305"/>
    </location>
</feature>
<protein>
    <submittedName>
        <fullName evidence="2">Uncharacterized protein</fullName>
    </submittedName>
</protein>
<sequence length="333" mass="38789">MFTCPFETNDQLCQDLTLDINDLVRQREAQNDGIQSPCLPGCPRIQLNDPNIGNYLSNELQTPELNRFKPLWLVARQDSKFISSLTDQAVRGRTIVITEKPRLHLLWAYNRIFIKPLPVYLLSRPFWDYYLLSNSSPIESSMRQDLIKAVNGFLRSYFYLVQHESDFVVAQDEKARLIPKGISYEDFARFTQLVHDRIDDDHVSRRFHYGELPLARLNFWYKVFLLGFNYLKVEWQYSPQIARFYGPILFIFAILSVVLAAMQVVLAVEASGHTGVDLSYRTFSQFTLYFILVVMAFLLVFIVVFSGKEVIFAMKDGIKRKVAKRKIRRAESN</sequence>
<accession>A0A8H4KLR9</accession>
<dbReference type="InterPro" id="IPR046536">
    <property type="entry name" value="DUF6601"/>
</dbReference>
<keyword evidence="1" id="KW-1133">Transmembrane helix</keyword>
<keyword evidence="1" id="KW-0812">Transmembrane</keyword>
<gene>
    <name evidence="2" type="ORF">F53441_5500</name>
</gene>
<dbReference type="AlphaFoldDB" id="A0A8H4KLR9"/>
<dbReference type="Proteomes" id="UP000605986">
    <property type="component" value="Unassembled WGS sequence"/>
</dbReference>
<reference evidence="2" key="1">
    <citation type="submission" date="2020-01" db="EMBL/GenBank/DDBJ databases">
        <title>Identification and distribution of gene clusters putatively required for synthesis of sphingolipid metabolism inhibitors in phylogenetically diverse species of the filamentous fungus Fusarium.</title>
        <authorList>
            <person name="Kim H.-S."/>
            <person name="Busman M."/>
            <person name="Brown D.W."/>
            <person name="Divon H."/>
            <person name="Uhlig S."/>
            <person name="Proctor R.H."/>
        </authorList>
    </citation>
    <scope>NUCLEOTIDE SEQUENCE</scope>
    <source>
        <strain evidence="2">NRRL 53441</strain>
    </source>
</reference>